<dbReference type="GO" id="GO:0016020">
    <property type="term" value="C:membrane"/>
    <property type="evidence" value="ECO:0007669"/>
    <property type="project" value="UniProtKB-SubCell"/>
</dbReference>
<dbReference type="PANTHER" id="PTHR46346">
    <property type="entry name" value="PHOSPHATIDYLINOSITOL N-ACETYLGLUCOSAMINYLTRANSFERASE SUBUNIT P"/>
    <property type="match status" value="1"/>
</dbReference>
<feature type="compositionally biased region" description="Low complexity" evidence="5">
    <location>
        <begin position="92"/>
        <end position="104"/>
    </location>
</feature>
<feature type="domain" description="PIG-P" evidence="7">
    <location>
        <begin position="195"/>
        <end position="347"/>
    </location>
</feature>
<evidence type="ECO:0000256" key="2">
    <source>
        <dbReference type="ARBA" id="ARBA00022692"/>
    </source>
</evidence>
<sequence length="365" mass="39125">MPPKSRGGSLPTGFQSKSTPNLPTTSSLRASALDNERHAPLTESGAGLRRRAALASDSQSPAAHDSSSQSGRADVEDGHQSLEQVDNDPDSDASITSASSSETDQPSHLRASHTHLFPPFYNRPPAPLPPSPSLRALLRPPFATPSLTPAPTPSRPSSASSSDTEAPTHTPTPLTSAALATPTHPAPPATPKIPTYEYYGFALYVLSTFAFSLYVLWAYLPTPLLHQLGIYWYPDRWWAVAVPCWLVVLVLWIYVALASYNTGWLTMPLERLGCLVDDAGRVAIKGVAGGSGKRIGVEKGKDMGKIMELEEVWQFEVDEEVDWRALWSIGTDAVLDVPLGGVCEILYGRSGCAGGDETENGSAVH</sequence>
<dbReference type="EMBL" id="MU006564">
    <property type="protein sequence ID" value="KAF2750364.1"/>
    <property type="molecule type" value="Genomic_DNA"/>
</dbReference>
<dbReference type="AlphaFoldDB" id="A0A6A6VKW4"/>
<proteinExistence type="predicted"/>
<evidence type="ECO:0000313" key="9">
    <source>
        <dbReference type="Proteomes" id="UP000799440"/>
    </source>
</evidence>
<evidence type="ECO:0000313" key="8">
    <source>
        <dbReference type="EMBL" id="KAF2750364.1"/>
    </source>
</evidence>
<feature type="region of interest" description="Disordered" evidence="5">
    <location>
        <begin position="1"/>
        <end position="186"/>
    </location>
</feature>
<reference evidence="8" key="1">
    <citation type="journal article" date="2020" name="Stud. Mycol.">
        <title>101 Dothideomycetes genomes: a test case for predicting lifestyles and emergence of pathogens.</title>
        <authorList>
            <person name="Haridas S."/>
            <person name="Albert R."/>
            <person name="Binder M."/>
            <person name="Bloem J."/>
            <person name="Labutti K."/>
            <person name="Salamov A."/>
            <person name="Andreopoulos B."/>
            <person name="Baker S."/>
            <person name="Barry K."/>
            <person name="Bills G."/>
            <person name="Bluhm B."/>
            <person name="Cannon C."/>
            <person name="Castanera R."/>
            <person name="Culley D."/>
            <person name="Daum C."/>
            <person name="Ezra D."/>
            <person name="Gonzalez J."/>
            <person name="Henrissat B."/>
            <person name="Kuo A."/>
            <person name="Liang C."/>
            <person name="Lipzen A."/>
            <person name="Lutzoni F."/>
            <person name="Magnuson J."/>
            <person name="Mondo S."/>
            <person name="Nolan M."/>
            <person name="Ohm R."/>
            <person name="Pangilinan J."/>
            <person name="Park H.-J."/>
            <person name="Ramirez L."/>
            <person name="Alfaro M."/>
            <person name="Sun H."/>
            <person name="Tritt A."/>
            <person name="Yoshinaga Y."/>
            <person name="Zwiers L.-H."/>
            <person name="Turgeon B."/>
            <person name="Goodwin S."/>
            <person name="Spatafora J."/>
            <person name="Crous P."/>
            <person name="Grigoriev I."/>
        </authorList>
    </citation>
    <scope>NUCLEOTIDE SEQUENCE</scope>
    <source>
        <strain evidence="8">CBS 119925</strain>
    </source>
</reference>
<evidence type="ECO:0000256" key="4">
    <source>
        <dbReference type="ARBA" id="ARBA00023136"/>
    </source>
</evidence>
<evidence type="ECO:0000259" key="7">
    <source>
        <dbReference type="Pfam" id="PF08510"/>
    </source>
</evidence>
<dbReference type="GO" id="GO:0005783">
    <property type="term" value="C:endoplasmic reticulum"/>
    <property type="evidence" value="ECO:0007669"/>
    <property type="project" value="TreeGrafter"/>
</dbReference>
<feature type="compositionally biased region" description="Low complexity" evidence="5">
    <location>
        <begin position="155"/>
        <end position="183"/>
    </location>
</feature>
<feature type="compositionally biased region" description="Polar residues" evidence="5">
    <location>
        <begin position="12"/>
        <end position="29"/>
    </location>
</feature>
<protein>
    <submittedName>
        <fullName evidence="8">PIG-P-domain-containing protein</fullName>
    </submittedName>
</protein>
<gene>
    <name evidence="8" type="ORF">M011DRAFT_465131</name>
</gene>
<dbReference type="InterPro" id="IPR052263">
    <property type="entry name" value="GPI_Anchor_Biosynth"/>
</dbReference>
<feature type="compositionally biased region" description="Pro residues" evidence="5">
    <location>
        <begin position="121"/>
        <end position="132"/>
    </location>
</feature>
<keyword evidence="3 6" id="KW-1133">Transmembrane helix</keyword>
<accession>A0A6A6VKW4</accession>
<feature type="transmembrane region" description="Helical" evidence="6">
    <location>
        <begin position="237"/>
        <end position="257"/>
    </location>
</feature>
<keyword evidence="4 6" id="KW-0472">Membrane</keyword>
<feature type="compositionally biased region" description="Low complexity" evidence="5">
    <location>
        <begin position="133"/>
        <end position="147"/>
    </location>
</feature>
<evidence type="ECO:0000256" key="3">
    <source>
        <dbReference type="ARBA" id="ARBA00022989"/>
    </source>
</evidence>
<feature type="compositionally biased region" description="Polar residues" evidence="5">
    <location>
        <begin position="56"/>
        <end position="71"/>
    </location>
</feature>
<dbReference type="Proteomes" id="UP000799440">
    <property type="component" value="Unassembled WGS sequence"/>
</dbReference>
<organism evidence="8 9">
    <name type="scientific">Sporormia fimetaria CBS 119925</name>
    <dbReference type="NCBI Taxonomy" id="1340428"/>
    <lineage>
        <taxon>Eukaryota</taxon>
        <taxon>Fungi</taxon>
        <taxon>Dikarya</taxon>
        <taxon>Ascomycota</taxon>
        <taxon>Pezizomycotina</taxon>
        <taxon>Dothideomycetes</taxon>
        <taxon>Pleosporomycetidae</taxon>
        <taxon>Pleosporales</taxon>
        <taxon>Sporormiaceae</taxon>
        <taxon>Sporormia</taxon>
    </lineage>
</organism>
<comment type="subcellular location">
    <subcellularLocation>
        <location evidence="1">Membrane</location>
        <topology evidence="1">Multi-pass membrane protein</topology>
    </subcellularLocation>
</comment>
<name>A0A6A6VKW4_9PLEO</name>
<dbReference type="GO" id="GO:0006506">
    <property type="term" value="P:GPI anchor biosynthetic process"/>
    <property type="evidence" value="ECO:0007669"/>
    <property type="project" value="TreeGrafter"/>
</dbReference>
<evidence type="ECO:0000256" key="1">
    <source>
        <dbReference type="ARBA" id="ARBA00004141"/>
    </source>
</evidence>
<dbReference type="Pfam" id="PF08510">
    <property type="entry name" value="PIG-P"/>
    <property type="match status" value="1"/>
</dbReference>
<evidence type="ECO:0000256" key="5">
    <source>
        <dbReference type="SAM" id="MobiDB-lite"/>
    </source>
</evidence>
<keyword evidence="9" id="KW-1185">Reference proteome</keyword>
<evidence type="ECO:0000256" key="6">
    <source>
        <dbReference type="SAM" id="Phobius"/>
    </source>
</evidence>
<feature type="transmembrane region" description="Helical" evidence="6">
    <location>
        <begin position="198"/>
        <end position="217"/>
    </location>
</feature>
<dbReference type="OrthoDB" id="690928at2759"/>
<keyword evidence="2 6" id="KW-0812">Transmembrane</keyword>
<dbReference type="InterPro" id="IPR013717">
    <property type="entry name" value="PIG-P"/>
</dbReference>
<dbReference type="PANTHER" id="PTHR46346:SF1">
    <property type="entry name" value="PHOSPHATIDYLINOSITOL N-ACETYLGLUCOSAMINYLTRANSFERASE SUBUNIT P"/>
    <property type="match status" value="1"/>
</dbReference>